<dbReference type="InterPro" id="IPR002347">
    <property type="entry name" value="SDR_fam"/>
</dbReference>
<gene>
    <name evidence="4" type="ORF">FPSE_03944</name>
</gene>
<dbReference type="GeneID" id="20362562"/>
<evidence type="ECO:0008006" key="6">
    <source>
        <dbReference type="Google" id="ProtNLM"/>
    </source>
</evidence>
<evidence type="ECO:0000256" key="3">
    <source>
        <dbReference type="SAM" id="MobiDB-lite"/>
    </source>
</evidence>
<dbReference type="RefSeq" id="XP_009255337.1">
    <property type="nucleotide sequence ID" value="XM_009257062.1"/>
</dbReference>
<evidence type="ECO:0000256" key="1">
    <source>
        <dbReference type="ARBA" id="ARBA00006484"/>
    </source>
</evidence>
<dbReference type="AlphaFoldDB" id="K3VM90"/>
<dbReference type="OrthoDB" id="191139at2759"/>
<sequence length="1033" mass="115832">MFISKPAYNCSLALIQSSNETYLGAGYGCSNSLSCLSQTLDQLAKQLASSEALSDHTLSIVTALINHEQVAGHYVEAGAHVKGMKRIVDLRGGLDKIQDGAVATKICRTDILFTLQQGGHPLFYRDRMDEIQNSLLSRGFTLQSAEGHKFLSNQPVLKQAFHDVIGICNLFNQHIDKKPLDLVEFQEVLTSICYRLLTFRTLNESRLIRDVESAHHIGLLVFMMSLFWNNHQNWLAKPGMIAACIREALQVVDDLEGGFFFWLLLLGGISVSGEDDMLWMVMRLHEKAQNLGVVTWNDARNYLLEFPWMNVIHDASGEKLWNKLIISCYRVRPIAELSNTLVMPSTTHSEFGTNTEAIEVAKAFPNGIRGKTILVTGVNRGGIGFSTAQAFSTQDPALIIIANRTQSKANDSIDTLKAEFPNVKYRFLEVDLSRQTSVRKAAEQVLSWSDVPTIDLVINSAGVMGINERTITDDGLEMHLATNHIGHWLLTCLIMPKLIKAAEDKPKGSVRIINITSASPMRSAMRWSDMNFDKKNKDLPEEEQPVYQYLKLWGYTDVEDSTYLPLDGYNRSKVANVLFGIGATKRLFNKYGILSLSAHPGVIWGTELGRNFPQETIDAAKKMGEKGEGEGNPGSYLVDCQISDQANPLAVSSSEAERLWEFSEKATGNQGADHPVGYFVGYTMSASPPSGSSKRRVRTEAQMSQKRLADRVKHRENRQEHKLRMERMEADIAQIRRNLDTVSAQLRTLPQIGADLMASQQQQQQQQQQQRPPQRQTTNFASHPPGESYEMDTSTNVNETPDFPARSASNGPGRASPRPEHDMPMPPPEVMSSLFPAPSHVDCRCGVQHHSQADCLEYRSFAILYETHAAFPQDPLHARSLPKNPALPNMTLHSYGDNAVTCFLTSFLKGFEMASVETLFGVYFFAYRLMRWRLHPDPMTLKDVPPWLLPTEVQNTYPHPVSIDYIPWPDLRDFLCTNPRIKSRHSVKMYLESLQLKWPPGCSLMTMEGGQYMLVKFRAMLGQSAQSLGKESL</sequence>
<accession>K3VM90</accession>
<dbReference type="PANTHER" id="PTHR24320">
    <property type="entry name" value="RETINOL DEHYDROGENASE"/>
    <property type="match status" value="1"/>
</dbReference>
<feature type="region of interest" description="Disordered" evidence="3">
    <location>
        <begin position="686"/>
        <end position="720"/>
    </location>
</feature>
<evidence type="ECO:0000313" key="4">
    <source>
        <dbReference type="EMBL" id="EKJ75764.1"/>
    </source>
</evidence>
<dbReference type="EMBL" id="AFNW01000081">
    <property type="protein sequence ID" value="EKJ75764.1"/>
    <property type="molecule type" value="Genomic_DNA"/>
</dbReference>
<evidence type="ECO:0000313" key="5">
    <source>
        <dbReference type="Proteomes" id="UP000007978"/>
    </source>
</evidence>
<dbReference type="Pfam" id="PF00106">
    <property type="entry name" value="adh_short"/>
    <property type="match status" value="1"/>
</dbReference>
<dbReference type="PANTHER" id="PTHR24320:SF283">
    <property type="entry name" value="RETINOL DEHYDROGENASE 11"/>
    <property type="match status" value="1"/>
</dbReference>
<dbReference type="InterPro" id="IPR036291">
    <property type="entry name" value="NAD(P)-bd_dom_sf"/>
</dbReference>
<dbReference type="InterPro" id="IPR021833">
    <property type="entry name" value="DUF3425"/>
</dbReference>
<dbReference type="SUPFAM" id="SSF51735">
    <property type="entry name" value="NAD(P)-binding Rossmann-fold domains"/>
    <property type="match status" value="1"/>
</dbReference>
<keyword evidence="5" id="KW-1185">Reference proteome</keyword>
<comment type="similarity">
    <text evidence="1">Belongs to the short-chain dehydrogenases/reductases (SDR) family.</text>
</comment>
<dbReference type="eggNOG" id="KOG1208">
    <property type="taxonomic scope" value="Eukaryota"/>
</dbReference>
<protein>
    <recommendedName>
        <fullName evidence="6">BZIP domain-containing protein</fullName>
    </recommendedName>
</protein>
<evidence type="ECO:0000256" key="2">
    <source>
        <dbReference type="ARBA" id="ARBA00023002"/>
    </source>
</evidence>
<feature type="compositionally biased region" description="Basic and acidic residues" evidence="3">
    <location>
        <begin position="707"/>
        <end position="720"/>
    </location>
</feature>
<dbReference type="Pfam" id="PF11905">
    <property type="entry name" value="DUF3425"/>
    <property type="match status" value="1"/>
</dbReference>
<feature type="region of interest" description="Disordered" evidence="3">
    <location>
        <begin position="757"/>
        <end position="833"/>
    </location>
</feature>
<feature type="compositionally biased region" description="Low complexity" evidence="3">
    <location>
        <begin position="760"/>
        <end position="776"/>
    </location>
</feature>
<dbReference type="GO" id="GO:0016491">
    <property type="term" value="F:oxidoreductase activity"/>
    <property type="evidence" value="ECO:0007669"/>
    <property type="project" value="UniProtKB-KW"/>
</dbReference>
<dbReference type="Proteomes" id="UP000007978">
    <property type="component" value="Chromosome 3"/>
</dbReference>
<dbReference type="HOGENOM" id="CLU_293888_0_0_1"/>
<name>K3VM90_FUSPC</name>
<comment type="caution">
    <text evidence="4">The sequence shown here is derived from an EMBL/GenBank/DDBJ whole genome shotgun (WGS) entry which is preliminary data.</text>
</comment>
<keyword evidence="2" id="KW-0560">Oxidoreductase</keyword>
<organism evidence="4 5">
    <name type="scientific">Fusarium pseudograminearum (strain CS3096)</name>
    <name type="common">Wheat and barley crown-rot fungus</name>
    <dbReference type="NCBI Taxonomy" id="1028729"/>
    <lineage>
        <taxon>Eukaryota</taxon>
        <taxon>Fungi</taxon>
        <taxon>Dikarya</taxon>
        <taxon>Ascomycota</taxon>
        <taxon>Pezizomycotina</taxon>
        <taxon>Sordariomycetes</taxon>
        <taxon>Hypocreomycetidae</taxon>
        <taxon>Hypocreales</taxon>
        <taxon>Nectriaceae</taxon>
        <taxon>Fusarium</taxon>
    </lineage>
</organism>
<reference evidence="4 5" key="1">
    <citation type="journal article" date="2012" name="PLoS Pathog.">
        <title>Comparative pathogenomics reveals horizontally acquired novel virulence genes in fungi infecting cereal hosts.</title>
        <authorList>
            <person name="Gardiner D.M."/>
            <person name="McDonald M.C."/>
            <person name="Covarelli L."/>
            <person name="Solomon P.S."/>
            <person name="Rusu A.G."/>
            <person name="Marshall M."/>
            <person name="Kazan K."/>
            <person name="Chakraborty S."/>
            <person name="McDonald B.A."/>
            <person name="Manners J.M."/>
        </authorList>
    </citation>
    <scope>NUCLEOTIDE SEQUENCE [LARGE SCALE GENOMIC DNA]</scope>
    <source>
        <strain evidence="4 5">CS3096</strain>
    </source>
</reference>
<dbReference type="KEGG" id="fpu:FPSE_03944"/>
<proteinExistence type="inferred from homology"/>
<dbReference type="Gene3D" id="3.40.50.720">
    <property type="entry name" value="NAD(P)-binding Rossmann-like Domain"/>
    <property type="match status" value="1"/>
</dbReference>